<evidence type="ECO:0000259" key="9">
    <source>
        <dbReference type="Pfam" id="PF20169"/>
    </source>
</evidence>
<dbReference type="InterPro" id="IPR037175">
    <property type="entry name" value="KFase_sf"/>
</dbReference>
<evidence type="ECO:0000256" key="6">
    <source>
        <dbReference type="ARBA" id="ARBA00044518"/>
    </source>
</evidence>
<comment type="catalytic activity">
    <reaction evidence="5">
        <text>an (R)-2-hydroxy-long-chain-fatty acyl-CoA = a long-chain fatty aldehyde + formyl-CoA</text>
        <dbReference type="Rhea" id="RHEA:67444"/>
        <dbReference type="ChEBI" id="CHEBI:17176"/>
        <dbReference type="ChEBI" id="CHEBI:57376"/>
        <dbReference type="ChEBI" id="CHEBI:170012"/>
        <dbReference type="EC" id="4.1.2.63"/>
    </reaction>
    <physiologicalReaction direction="left-to-right" evidence="5">
        <dbReference type="Rhea" id="RHEA:67445"/>
    </physiologicalReaction>
</comment>
<comment type="similarity">
    <text evidence="1">Belongs to the Cyclase 1 superfamily.</text>
</comment>
<evidence type="ECO:0000259" key="8">
    <source>
        <dbReference type="Pfam" id="PF02775"/>
    </source>
</evidence>
<organism evidence="10 11">
    <name type="scientific">Durusdinium trenchii</name>
    <dbReference type="NCBI Taxonomy" id="1381693"/>
    <lineage>
        <taxon>Eukaryota</taxon>
        <taxon>Sar</taxon>
        <taxon>Alveolata</taxon>
        <taxon>Dinophyceae</taxon>
        <taxon>Suessiales</taxon>
        <taxon>Symbiodiniaceae</taxon>
        <taxon>Durusdinium</taxon>
    </lineage>
</organism>
<keyword evidence="10" id="KW-0378">Hydrolase</keyword>
<dbReference type="PANTHER" id="PTHR43710">
    <property type="entry name" value="2-HYDROXYACYL-COA LYASE"/>
    <property type="match status" value="1"/>
</dbReference>
<comment type="catalytic activity">
    <reaction evidence="4">
        <text>a 2-hydroxy-3-methyl fatty acyl-CoA = a 2-methyl-branched fatty aldehyde + formyl-CoA</text>
        <dbReference type="Rhea" id="RHEA:25375"/>
        <dbReference type="ChEBI" id="CHEBI:49188"/>
        <dbReference type="ChEBI" id="CHEBI:57376"/>
        <dbReference type="ChEBI" id="CHEBI:58783"/>
        <dbReference type="EC" id="4.1.2.63"/>
    </reaction>
    <physiologicalReaction direction="left-to-right" evidence="4">
        <dbReference type="Rhea" id="RHEA:25376"/>
    </physiologicalReaction>
</comment>
<dbReference type="Proteomes" id="UP001642464">
    <property type="component" value="Unassembled WGS sequence"/>
</dbReference>
<dbReference type="InterPro" id="IPR011766">
    <property type="entry name" value="TPP_enzyme_TPP-bd"/>
</dbReference>
<keyword evidence="11" id="KW-1185">Reference proteome</keyword>
<feature type="domain" description="DUF6537" evidence="9">
    <location>
        <begin position="784"/>
        <end position="847"/>
    </location>
</feature>
<gene>
    <name evidence="10" type="ORF">SCF082_LOCUS24270</name>
</gene>
<dbReference type="InterPro" id="IPR029061">
    <property type="entry name" value="THDP-binding"/>
</dbReference>
<sequence length="1185" mass="128096">MAERSFAKEVEHLRLGAGETFRGEGILAVTKALLQSGVSYVGGYQGAPISHLMDVLSDAQDILGELKVHFEASASEAAAAAMLAASVNYPLRGAVTWKSTVGTNVASDALSQLASSGVKGGALVIVGEDYGEGSSIMQERTHAFAMKSQMWLLDPRPNLPSIVNAVEYGFELSEASNTPVFLELRIRACHVYGAFETKDNVTPAFTLADAMENPTRDYGRIVLPPSNFIHETEKVENRWPAAVEFIKKHRLNEFLGGHKGAVGIIVQGGMYNTLIRALELLELSNAFGETDIPIYCLNVTYPLINEEVKGFCLDKKAVLMIEEGQPEYLEQAVNTILRNSNLQTRVVGKDVFPRAGEYTADVMRKGLEAFLETNVQKDIGDFHVSCDIGCHLFSILPPFDIGNTTMGYGLGWSGASAFNADAGQRTVSMMGDGGFWHNGLTSGVGNAVFNKNDNVLIIVDNGYAAATGGQDILSSRALNKTKSTNNPIARAVRGMGVQWLREVHTYNIGAMKRALKDAMTTKEKGPKVIVAQGECMLNRERREKPLRNKAIADGNRVVRPRFGVDPDTCTGYVAQSTSVPGVAQRTGATVYYVELFPEAAVEEKGKPPVLALMPASGDVDIVIAAEFMEAGRAVMRGLVSERTTLIASSHRDYAISEKIGMGDARQSVDGIRDAIKKAAGRYIEADMAGAAEASGAVISAVMFGALAGSGALSISREVFETTIKSSGRNIEANMKGFTNGVELVAAAAPSVVADTPPEKPMMKPSPAVAPLIERMREELPVELHETALEALKRCVDYQDIAYANEYLGQLAEIVSLDRDYGQGQNFFLSALVAKHLALWMTYEDAVRWVDWVKQYAPQSYDLACELAALQRLLKGYGDTHERGLANYNRIMASIEDIARQANPGAALSSLRDAALSDEDGAALDVREVLMGALEKFGTAIASGSIKVVDLTHTLSPDFPVLVLPPEFGQCEPFKIEEVSRYDDRGPAWYWRNFSCNEHTGTHFDAPVHWVTGKDIPNSSVDTLDPGHFIRPACVMDFSKEVAADEDFVLTTDHIKAWEAEHGAISAGDWVIFRSDWSNRKGAAYLNLKEDGAHHPGPDAGAVDYMIKKDAIGFGVETIGTDAGQAHGFEPQYPAHTLLHGAGKYGLQCLRNLDQLPPKGAVIVAAPLKIKDGSGSPLRVLALVEG</sequence>
<dbReference type="Gene3D" id="3.40.50.970">
    <property type="match status" value="2"/>
</dbReference>
<dbReference type="Pfam" id="PF04199">
    <property type="entry name" value="Cyclase"/>
    <property type="match status" value="1"/>
</dbReference>
<dbReference type="InterPro" id="IPR045025">
    <property type="entry name" value="HACL1-like"/>
</dbReference>
<proteinExistence type="inferred from homology"/>
<dbReference type="Pfam" id="PF20169">
    <property type="entry name" value="DUF6537"/>
    <property type="match status" value="2"/>
</dbReference>
<dbReference type="Gene3D" id="3.50.30.50">
    <property type="entry name" value="Putative cyclase"/>
    <property type="match status" value="1"/>
</dbReference>
<dbReference type="SUPFAM" id="SSF52518">
    <property type="entry name" value="Thiamin diphosphate-binding fold (THDP-binding)"/>
    <property type="match status" value="2"/>
</dbReference>
<comment type="caution">
    <text evidence="10">The sequence shown here is derived from an EMBL/GenBank/DDBJ whole genome shotgun (WGS) entry which is preliminary data.</text>
</comment>
<evidence type="ECO:0000256" key="5">
    <source>
        <dbReference type="ARBA" id="ARBA00044454"/>
    </source>
</evidence>
<name>A0ABP0LT23_9DINO</name>
<evidence type="ECO:0000256" key="2">
    <source>
        <dbReference type="ARBA" id="ARBA00022723"/>
    </source>
</evidence>
<feature type="domain" description="Pyruvate/ketoisovalerate oxidoreductase catalytic" evidence="7">
    <location>
        <begin position="570"/>
        <end position="742"/>
    </location>
</feature>
<dbReference type="GO" id="GO:0016787">
    <property type="term" value="F:hydrolase activity"/>
    <property type="evidence" value="ECO:0007669"/>
    <property type="project" value="UniProtKB-KW"/>
</dbReference>
<evidence type="ECO:0000259" key="7">
    <source>
        <dbReference type="Pfam" id="PF01558"/>
    </source>
</evidence>
<reference evidence="10 11" key="1">
    <citation type="submission" date="2024-02" db="EMBL/GenBank/DDBJ databases">
        <authorList>
            <person name="Chen Y."/>
            <person name="Shah S."/>
            <person name="Dougan E. K."/>
            <person name="Thang M."/>
            <person name="Chan C."/>
        </authorList>
    </citation>
    <scope>NUCLEOTIDE SEQUENCE [LARGE SCALE GENOMIC DNA]</scope>
</reference>
<dbReference type="InterPro" id="IPR019752">
    <property type="entry name" value="Pyrv/ketoisovalerate_OxRed_cat"/>
</dbReference>
<feature type="domain" description="Thiamine pyrophosphate enzyme TPP-binding" evidence="8">
    <location>
        <begin position="401"/>
        <end position="530"/>
    </location>
</feature>
<evidence type="ECO:0000256" key="3">
    <source>
        <dbReference type="ARBA" id="ARBA00023002"/>
    </source>
</evidence>
<dbReference type="InterPro" id="IPR046667">
    <property type="entry name" value="DUF6537"/>
</dbReference>
<keyword evidence="2" id="KW-0479">Metal-binding</keyword>
<dbReference type="Pfam" id="PF01558">
    <property type="entry name" value="POR"/>
    <property type="match status" value="1"/>
</dbReference>
<evidence type="ECO:0000313" key="10">
    <source>
        <dbReference type="EMBL" id="CAK9042098.1"/>
    </source>
</evidence>
<keyword evidence="3" id="KW-0560">Oxidoreductase</keyword>
<dbReference type="CDD" id="cd02008">
    <property type="entry name" value="TPP_IOR_alpha"/>
    <property type="match status" value="1"/>
</dbReference>
<evidence type="ECO:0000313" key="11">
    <source>
        <dbReference type="Proteomes" id="UP001642464"/>
    </source>
</evidence>
<dbReference type="SUPFAM" id="SSF102198">
    <property type="entry name" value="Putative cyclase"/>
    <property type="match status" value="1"/>
</dbReference>
<dbReference type="Pfam" id="PF02775">
    <property type="entry name" value="TPP_enzyme_C"/>
    <property type="match status" value="1"/>
</dbReference>
<protein>
    <recommendedName>
        <fullName evidence="6">2-hydroxyacyl-CoA lyase</fullName>
        <ecNumber evidence="6">4.1.2.63</ecNumber>
    </recommendedName>
</protein>
<dbReference type="InterPro" id="IPR002869">
    <property type="entry name" value="Pyrv_flavodox_OxRed_cen"/>
</dbReference>
<dbReference type="Gene3D" id="3.40.920.10">
    <property type="entry name" value="Pyruvate-ferredoxin oxidoreductase, PFOR, domain III"/>
    <property type="match status" value="1"/>
</dbReference>
<evidence type="ECO:0000256" key="1">
    <source>
        <dbReference type="ARBA" id="ARBA00007865"/>
    </source>
</evidence>
<evidence type="ECO:0000256" key="4">
    <source>
        <dbReference type="ARBA" id="ARBA00044451"/>
    </source>
</evidence>
<dbReference type="EMBL" id="CAXAMM010017779">
    <property type="protein sequence ID" value="CAK9042098.1"/>
    <property type="molecule type" value="Genomic_DNA"/>
</dbReference>
<dbReference type="EC" id="4.1.2.63" evidence="6"/>
<dbReference type="PANTHER" id="PTHR43710:SF5">
    <property type="entry name" value="INDOLEPYRUVATE FERREDOXIN OXIDOREDUCTASE ALPHA SUBUNIT"/>
    <property type="match status" value="1"/>
</dbReference>
<dbReference type="InterPro" id="IPR007325">
    <property type="entry name" value="KFase/CYL"/>
</dbReference>
<accession>A0ABP0LT23</accession>
<feature type="domain" description="DUF6537" evidence="9">
    <location>
        <begin position="851"/>
        <end position="892"/>
    </location>
</feature>